<dbReference type="EMBL" id="JAUTWS010000006">
    <property type="protein sequence ID" value="MDO9708406.1"/>
    <property type="molecule type" value="Genomic_DNA"/>
</dbReference>
<evidence type="ECO:0000313" key="6">
    <source>
        <dbReference type="Proteomes" id="UP001243009"/>
    </source>
</evidence>
<dbReference type="InterPro" id="IPR002068">
    <property type="entry name" value="A-crystallin/Hsp20_dom"/>
</dbReference>
<comment type="similarity">
    <text evidence="1 2">Belongs to the small heat shock protein (HSP20) family.</text>
</comment>
<evidence type="ECO:0000259" key="4">
    <source>
        <dbReference type="PROSITE" id="PS01031"/>
    </source>
</evidence>
<name>A0ABT9DWY4_9PROT</name>
<dbReference type="PROSITE" id="PS01031">
    <property type="entry name" value="SHSP"/>
    <property type="match status" value="1"/>
</dbReference>
<dbReference type="Pfam" id="PF00011">
    <property type="entry name" value="HSP20"/>
    <property type="match status" value="1"/>
</dbReference>
<protein>
    <submittedName>
        <fullName evidence="5">Hsp20/alpha crystallin family protein</fullName>
    </submittedName>
</protein>
<evidence type="ECO:0000313" key="5">
    <source>
        <dbReference type="EMBL" id="MDO9708406.1"/>
    </source>
</evidence>
<comment type="caution">
    <text evidence="5">The sequence shown here is derived from an EMBL/GenBank/DDBJ whole genome shotgun (WGS) entry which is preliminary data.</text>
</comment>
<dbReference type="InterPro" id="IPR031107">
    <property type="entry name" value="Small_HSP"/>
</dbReference>
<gene>
    <name evidence="5" type="ORF">Q7A36_08630</name>
</gene>
<proteinExistence type="inferred from homology"/>
<evidence type="ECO:0000256" key="2">
    <source>
        <dbReference type="RuleBase" id="RU003616"/>
    </source>
</evidence>
<feature type="compositionally biased region" description="Low complexity" evidence="3">
    <location>
        <begin position="162"/>
        <end position="174"/>
    </location>
</feature>
<dbReference type="PANTHER" id="PTHR11527">
    <property type="entry name" value="HEAT-SHOCK PROTEIN 20 FAMILY MEMBER"/>
    <property type="match status" value="1"/>
</dbReference>
<feature type="region of interest" description="Disordered" evidence="3">
    <location>
        <begin position="146"/>
        <end position="174"/>
    </location>
</feature>
<dbReference type="CDD" id="cd06464">
    <property type="entry name" value="ACD_sHsps-like"/>
    <property type="match status" value="1"/>
</dbReference>
<sequence>MTEKSMLSRFLASRNDLTRGDDPFFQLQRELSRAVDDVFRGVAAPRAPFGTGFAPSLDVKETPQGLELTAELPGVAETDIDLSLEGDMLTLRGEKKAETTTEEKGVHVQERSYGSFQRSLRLPFAPEPGSVSASFDKGVLHVTLPRPAQAQAKENRIPIKGTPPGATTGNAATG</sequence>
<dbReference type="SUPFAM" id="SSF49764">
    <property type="entry name" value="HSP20-like chaperones"/>
    <property type="match status" value="1"/>
</dbReference>
<evidence type="ECO:0000256" key="3">
    <source>
        <dbReference type="SAM" id="MobiDB-lite"/>
    </source>
</evidence>
<dbReference type="Proteomes" id="UP001243009">
    <property type="component" value="Unassembled WGS sequence"/>
</dbReference>
<accession>A0ABT9DWY4</accession>
<keyword evidence="6" id="KW-1185">Reference proteome</keyword>
<dbReference type="Gene3D" id="2.60.40.790">
    <property type="match status" value="1"/>
</dbReference>
<reference evidence="5 6" key="1">
    <citation type="submission" date="2023-08" db="EMBL/GenBank/DDBJ databases">
        <title>The draft genome sequence of Paracraurococcus sp. LOR1-02.</title>
        <authorList>
            <person name="Kingkaew E."/>
            <person name="Tanasupawat S."/>
        </authorList>
    </citation>
    <scope>NUCLEOTIDE SEQUENCE [LARGE SCALE GENOMIC DNA]</scope>
    <source>
        <strain evidence="5 6">LOR1-02</strain>
    </source>
</reference>
<organism evidence="5 6">
    <name type="scientific">Paracraurococcus lichenis</name>
    <dbReference type="NCBI Taxonomy" id="3064888"/>
    <lineage>
        <taxon>Bacteria</taxon>
        <taxon>Pseudomonadati</taxon>
        <taxon>Pseudomonadota</taxon>
        <taxon>Alphaproteobacteria</taxon>
        <taxon>Acetobacterales</taxon>
        <taxon>Roseomonadaceae</taxon>
        <taxon>Paracraurococcus</taxon>
    </lineage>
</organism>
<feature type="domain" description="SHSP" evidence="4">
    <location>
        <begin position="48"/>
        <end position="162"/>
    </location>
</feature>
<evidence type="ECO:0000256" key="1">
    <source>
        <dbReference type="PROSITE-ProRule" id="PRU00285"/>
    </source>
</evidence>
<dbReference type="RefSeq" id="WP_305103276.1">
    <property type="nucleotide sequence ID" value="NZ_JAUTWS010000006.1"/>
</dbReference>
<dbReference type="InterPro" id="IPR008978">
    <property type="entry name" value="HSP20-like_chaperone"/>
</dbReference>